<dbReference type="EMBL" id="JARTCD010000005">
    <property type="protein sequence ID" value="KAJ8662319.1"/>
    <property type="molecule type" value="Genomic_DNA"/>
</dbReference>
<keyword evidence="3" id="KW-1185">Reference proteome</keyword>
<feature type="region of interest" description="Disordered" evidence="1">
    <location>
        <begin position="20"/>
        <end position="53"/>
    </location>
</feature>
<reference evidence="2 3" key="1">
    <citation type="submission" date="2023-03" db="EMBL/GenBank/DDBJ databases">
        <title>Genome sequence of Lichtheimia ornata CBS 291.66.</title>
        <authorList>
            <person name="Mohabir J.T."/>
            <person name="Shea T.P."/>
            <person name="Kurbessoian T."/>
            <person name="Berby B."/>
            <person name="Fontaine J."/>
            <person name="Livny J."/>
            <person name="Gnirke A."/>
            <person name="Stajich J.E."/>
            <person name="Cuomo C.A."/>
        </authorList>
    </citation>
    <scope>NUCLEOTIDE SEQUENCE [LARGE SCALE GENOMIC DNA]</scope>
    <source>
        <strain evidence="2">CBS 291.66</strain>
    </source>
</reference>
<comment type="caution">
    <text evidence="2">The sequence shown here is derived from an EMBL/GenBank/DDBJ whole genome shotgun (WGS) entry which is preliminary data.</text>
</comment>
<dbReference type="RefSeq" id="XP_058347232.1">
    <property type="nucleotide sequence ID" value="XM_058482101.1"/>
</dbReference>
<proteinExistence type="predicted"/>
<accession>A0AAD7VAB9</accession>
<evidence type="ECO:0000313" key="3">
    <source>
        <dbReference type="Proteomes" id="UP001234581"/>
    </source>
</evidence>
<dbReference type="GeneID" id="83209431"/>
<dbReference type="AlphaFoldDB" id="A0AAD7VAB9"/>
<gene>
    <name evidence="2" type="ORF">O0I10_002013</name>
</gene>
<evidence type="ECO:0000313" key="2">
    <source>
        <dbReference type="EMBL" id="KAJ8662319.1"/>
    </source>
</evidence>
<name>A0AAD7VAB9_9FUNG</name>
<evidence type="ECO:0000256" key="1">
    <source>
        <dbReference type="SAM" id="MobiDB-lite"/>
    </source>
</evidence>
<protein>
    <submittedName>
        <fullName evidence="2">Uncharacterized protein</fullName>
    </submittedName>
</protein>
<sequence>MAKVERTNGILKSMLRKYVHDPKLPGDPLRPLITADEPQDDPQAHVSSRLPTLRSLRDARAQAITRMQKDREKDKAQWDLLTKKQVYSGWRL</sequence>
<dbReference type="Proteomes" id="UP001234581">
    <property type="component" value="Unassembled WGS sequence"/>
</dbReference>
<organism evidence="2 3">
    <name type="scientific">Lichtheimia ornata</name>
    <dbReference type="NCBI Taxonomy" id="688661"/>
    <lineage>
        <taxon>Eukaryota</taxon>
        <taxon>Fungi</taxon>
        <taxon>Fungi incertae sedis</taxon>
        <taxon>Mucoromycota</taxon>
        <taxon>Mucoromycotina</taxon>
        <taxon>Mucoromycetes</taxon>
        <taxon>Mucorales</taxon>
        <taxon>Lichtheimiaceae</taxon>
        <taxon>Lichtheimia</taxon>
    </lineage>
</organism>